<keyword evidence="1" id="KW-0472">Membrane</keyword>
<comment type="caution">
    <text evidence="3">The sequence shown here is derived from an EMBL/GenBank/DDBJ whole genome shotgun (WGS) entry which is preliminary data.</text>
</comment>
<dbReference type="InterPro" id="IPR036515">
    <property type="entry name" value="Transposase_17_sf"/>
</dbReference>
<dbReference type="InterPro" id="IPR002686">
    <property type="entry name" value="Transposase_17"/>
</dbReference>
<dbReference type="Proteomes" id="UP000003697">
    <property type="component" value="Unassembled WGS sequence"/>
</dbReference>
<protein>
    <recommendedName>
        <fullName evidence="2">Transposase IS200-like domain-containing protein</fullName>
    </recommendedName>
</protein>
<keyword evidence="1" id="KW-1133">Transmembrane helix</keyword>
<dbReference type="SUPFAM" id="SSF143422">
    <property type="entry name" value="Transposase IS200-like"/>
    <property type="match status" value="1"/>
</dbReference>
<evidence type="ECO:0000313" key="4">
    <source>
        <dbReference type="Proteomes" id="UP000003697"/>
    </source>
</evidence>
<accession>A0ABP2KGG0</accession>
<dbReference type="Gene3D" id="3.30.70.1290">
    <property type="entry name" value="Transposase IS200-like"/>
    <property type="match status" value="1"/>
</dbReference>
<sequence>MLKYIDHIHMLVSILYKLIVSSFMGYLKGKSSLMIFVGNANLKYKYECCKFSF</sequence>
<keyword evidence="1" id="KW-0812">Transmembrane</keyword>
<evidence type="ECO:0000259" key="2">
    <source>
        <dbReference type="Pfam" id="PF01797"/>
    </source>
</evidence>
<name>A0ABP2KGG0_STRVE</name>
<proteinExistence type="predicted"/>
<gene>
    <name evidence="3" type="ORF">HMPREF9425_1761</name>
</gene>
<reference evidence="3 4" key="1">
    <citation type="submission" date="2011-01" db="EMBL/GenBank/DDBJ databases">
        <authorList>
            <person name="Muzny D."/>
            <person name="Qin X."/>
            <person name="Buhay C."/>
            <person name="Dugan-Rocha S."/>
            <person name="Ding Y."/>
            <person name="Chen G."/>
            <person name="Hawes A."/>
            <person name="Holder M."/>
            <person name="Jhangiani S."/>
            <person name="Johnson A."/>
            <person name="Khan Z."/>
            <person name="Li Z."/>
            <person name="Liu W."/>
            <person name="Liu X."/>
            <person name="Perez L."/>
            <person name="Shen H."/>
            <person name="Wang Q."/>
            <person name="Watt J."/>
            <person name="Xi L."/>
            <person name="Xin Y."/>
            <person name="Zhou J."/>
            <person name="Deng J."/>
            <person name="Jiang H."/>
            <person name="Liu Y."/>
            <person name="Qu J."/>
            <person name="Song X.-Z."/>
            <person name="Zhang L."/>
            <person name="Villasana D."/>
            <person name="Johnson A."/>
            <person name="Liu J."/>
            <person name="Liyanage D."/>
            <person name="Lorensuhewa L."/>
            <person name="Robinson T."/>
            <person name="Song A."/>
            <person name="Song B.-B."/>
            <person name="Dinh H."/>
            <person name="Thornton R."/>
            <person name="Coyle M."/>
            <person name="Francisco L."/>
            <person name="Jackson L."/>
            <person name="Javaid M."/>
            <person name="Korchina V."/>
            <person name="Kovar C."/>
            <person name="Mata R."/>
            <person name="Mathew T."/>
            <person name="Ngo R."/>
            <person name="Nguyen L."/>
            <person name="Nguyen N."/>
            <person name="Okwuonu G."/>
            <person name="Ongeri F."/>
            <person name="Pham C."/>
            <person name="Simmons D."/>
            <person name="Wilczek-Boney K."/>
            <person name="Hale W."/>
            <person name="Jakkamsetti A."/>
            <person name="Pham P."/>
            <person name="Ruth R."/>
            <person name="San Lucas F."/>
            <person name="Warren J."/>
            <person name="Zhang J."/>
            <person name="Zhao Z."/>
            <person name="Zhou C."/>
            <person name="Zhu D."/>
            <person name="Lee S."/>
            <person name="Bess C."/>
            <person name="Blankenburg K."/>
            <person name="Forbes L."/>
            <person name="Fu Q."/>
            <person name="Gubbala S."/>
            <person name="Hirani K."/>
            <person name="Jayaseelan J.C."/>
            <person name="Lara F."/>
            <person name="Munidasa M."/>
            <person name="Palculict T."/>
            <person name="Patil S."/>
            <person name="Pu L.-L."/>
            <person name="Saada N."/>
            <person name="Tang L."/>
            <person name="Weissenberger G."/>
            <person name="Zhu Y."/>
            <person name="Hemphill L."/>
            <person name="Shang Y."/>
            <person name="Youmans B."/>
            <person name="Ayvaz T."/>
            <person name="Ross M."/>
            <person name="Santibanez J."/>
            <person name="Aqrawi P."/>
            <person name="Gross S."/>
            <person name="Joshi V."/>
            <person name="Fowler G."/>
            <person name="Nazareth L."/>
            <person name="Reid J."/>
            <person name="Worley K."/>
            <person name="Petrosino J."/>
            <person name="Highlander S."/>
            <person name="Gibbs R."/>
        </authorList>
    </citation>
    <scope>NUCLEOTIDE SEQUENCE [LARGE SCALE GENOMIC DNA]</scope>
    <source>
        <strain evidence="3 4">ATCC 49124</strain>
    </source>
</reference>
<feature type="transmembrane region" description="Helical" evidence="1">
    <location>
        <begin position="6"/>
        <end position="27"/>
    </location>
</feature>
<keyword evidence="4" id="KW-1185">Reference proteome</keyword>
<organism evidence="3 4">
    <name type="scientific">Streptococcus vestibularis ATCC 49124</name>
    <dbReference type="NCBI Taxonomy" id="889206"/>
    <lineage>
        <taxon>Bacteria</taxon>
        <taxon>Bacillati</taxon>
        <taxon>Bacillota</taxon>
        <taxon>Bacilli</taxon>
        <taxon>Lactobacillales</taxon>
        <taxon>Streptococcaceae</taxon>
        <taxon>Streptococcus</taxon>
    </lineage>
</organism>
<dbReference type="EMBL" id="AEVI01000078">
    <property type="protein sequence ID" value="EFX95359.1"/>
    <property type="molecule type" value="Genomic_DNA"/>
</dbReference>
<evidence type="ECO:0000313" key="3">
    <source>
        <dbReference type="EMBL" id="EFX95359.1"/>
    </source>
</evidence>
<evidence type="ECO:0000256" key="1">
    <source>
        <dbReference type="SAM" id="Phobius"/>
    </source>
</evidence>
<dbReference type="Pfam" id="PF01797">
    <property type="entry name" value="Y1_Tnp"/>
    <property type="match status" value="1"/>
</dbReference>
<feature type="domain" description="Transposase IS200-like" evidence="2">
    <location>
        <begin position="5"/>
        <end position="46"/>
    </location>
</feature>